<dbReference type="AlphaFoldDB" id="A0A7W7R7T4"/>
<protein>
    <recommendedName>
        <fullName evidence="3">Mycothiol-dependent maleylpyruvate isomerase metal-binding domain-containing protein</fullName>
    </recommendedName>
</protein>
<evidence type="ECO:0000313" key="1">
    <source>
        <dbReference type="EMBL" id="MBB4926456.1"/>
    </source>
</evidence>
<dbReference type="Proteomes" id="UP000540506">
    <property type="component" value="Unassembled WGS sequence"/>
</dbReference>
<dbReference type="EMBL" id="JACHJV010000001">
    <property type="protein sequence ID" value="MBB4926456.1"/>
    <property type="molecule type" value="Genomic_DNA"/>
</dbReference>
<comment type="caution">
    <text evidence="1">The sequence shown here is derived from an EMBL/GenBank/DDBJ whole genome shotgun (WGS) entry which is preliminary data.</text>
</comment>
<gene>
    <name evidence="1" type="ORF">FHR34_005449</name>
</gene>
<name>A0A7W7R7T4_KITKI</name>
<reference evidence="1 2" key="1">
    <citation type="submission" date="2020-08" db="EMBL/GenBank/DDBJ databases">
        <title>Sequencing the genomes of 1000 actinobacteria strains.</title>
        <authorList>
            <person name="Klenk H.-P."/>
        </authorList>
    </citation>
    <scope>NUCLEOTIDE SEQUENCE [LARGE SCALE GENOMIC DNA]</scope>
    <source>
        <strain evidence="1 2">DSM 41654</strain>
    </source>
</reference>
<keyword evidence="2" id="KW-1185">Reference proteome</keyword>
<accession>A0A7W7R7T4</accession>
<evidence type="ECO:0008006" key="3">
    <source>
        <dbReference type="Google" id="ProtNLM"/>
    </source>
</evidence>
<proteinExistence type="predicted"/>
<sequence length="240" mass="26123">MNNDHETREPALPAVAPVTADDVELAVQVALEVLSRAVDVDWSVPAGELTWDCWETLEHTADSLWAYAAQVVSRRVPLDRYLALRWHQERPDGPANAVFGQREVGPAALLELLEAGGALLAATVRTTAPQVRAYHSYGIADPEGFAAMGVVETLVHTEDVARGLGLEWAPPGELCERALARLFPEVSREGAAADQGDQAGRADQVDQWTNLLWAAGRVELPGRPRRVFERWHSAPLAEGS</sequence>
<organism evidence="1 2">
    <name type="scientific">Kitasatospora kifunensis</name>
    <name type="common">Streptomyces kifunensis</name>
    <dbReference type="NCBI Taxonomy" id="58351"/>
    <lineage>
        <taxon>Bacteria</taxon>
        <taxon>Bacillati</taxon>
        <taxon>Actinomycetota</taxon>
        <taxon>Actinomycetes</taxon>
        <taxon>Kitasatosporales</taxon>
        <taxon>Streptomycetaceae</taxon>
        <taxon>Kitasatospora</taxon>
    </lineage>
</organism>
<dbReference type="RefSeq" id="WP_184939707.1">
    <property type="nucleotide sequence ID" value="NZ_JACHJV010000001.1"/>
</dbReference>
<evidence type="ECO:0000313" key="2">
    <source>
        <dbReference type="Proteomes" id="UP000540506"/>
    </source>
</evidence>